<sequence length="123" mass="14361">WQKCLKERQLQSKHGKEKMEGGSKVYRQGYEVEMEELPCAIASLVKLYKGTRLIECETKESQTIQHADSKKPKSCLPLYNDFFPKLVQIETHLEDFSLYEKHNNQLIASDFFRQMLSDSSLSK</sequence>
<dbReference type="Proteomes" id="UP000789396">
    <property type="component" value="Unassembled WGS sequence"/>
</dbReference>
<organism evidence="1 2">
    <name type="scientific">Racocetra fulgida</name>
    <dbReference type="NCBI Taxonomy" id="60492"/>
    <lineage>
        <taxon>Eukaryota</taxon>
        <taxon>Fungi</taxon>
        <taxon>Fungi incertae sedis</taxon>
        <taxon>Mucoromycota</taxon>
        <taxon>Glomeromycotina</taxon>
        <taxon>Glomeromycetes</taxon>
        <taxon>Diversisporales</taxon>
        <taxon>Gigasporaceae</taxon>
        <taxon>Racocetra</taxon>
    </lineage>
</organism>
<dbReference type="OrthoDB" id="2447818at2759"/>
<gene>
    <name evidence="1" type="ORF">RFULGI_LOCUS11399</name>
</gene>
<feature type="non-terminal residue" evidence="1">
    <location>
        <position position="123"/>
    </location>
</feature>
<dbReference type="EMBL" id="CAJVPZ010024737">
    <property type="protein sequence ID" value="CAG8720095.1"/>
    <property type="molecule type" value="Genomic_DNA"/>
</dbReference>
<feature type="non-terminal residue" evidence="1">
    <location>
        <position position="1"/>
    </location>
</feature>
<dbReference type="AlphaFoldDB" id="A0A9N9I4C1"/>
<proteinExistence type="predicted"/>
<evidence type="ECO:0000313" key="1">
    <source>
        <dbReference type="EMBL" id="CAG8720095.1"/>
    </source>
</evidence>
<keyword evidence="2" id="KW-1185">Reference proteome</keyword>
<reference evidence="1" key="1">
    <citation type="submission" date="2021-06" db="EMBL/GenBank/DDBJ databases">
        <authorList>
            <person name="Kallberg Y."/>
            <person name="Tangrot J."/>
            <person name="Rosling A."/>
        </authorList>
    </citation>
    <scope>NUCLEOTIDE SEQUENCE</scope>
    <source>
        <strain evidence="1">IN212</strain>
    </source>
</reference>
<comment type="caution">
    <text evidence="1">The sequence shown here is derived from an EMBL/GenBank/DDBJ whole genome shotgun (WGS) entry which is preliminary data.</text>
</comment>
<evidence type="ECO:0000313" key="2">
    <source>
        <dbReference type="Proteomes" id="UP000789396"/>
    </source>
</evidence>
<name>A0A9N9I4C1_9GLOM</name>
<protein>
    <submittedName>
        <fullName evidence="1">4997_t:CDS:1</fullName>
    </submittedName>
</protein>
<accession>A0A9N9I4C1</accession>